<dbReference type="GO" id="GO:0004674">
    <property type="term" value="F:protein serine/threonine kinase activity"/>
    <property type="evidence" value="ECO:0007669"/>
    <property type="project" value="TreeGrafter"/>
</dbReference>
<dbReference type="InterPro" id="IPR051681">
    <property type="entry name" value="Ser/Thr_Kinases-Pseudokinases"/>
</dbReference>
<dbReference type="PRINTS" id="PR00109">
    <property type="entry name" value="TYRKINASE"/>
</dbReference>
<dbReference type="Proteomes" id="UP000027222">
    <property type="component" value="Unassembled WGS sequence"/>
</dbReference>
<evidence type="ECO:0000313" key="3">
    <source>
        <dbReference type="Proteomes" id="UP000027222"/>
    </source>
</evidence>
<dbReference type="EMBL" id="KL142386">
    <property type="protein sequence ID" value="KDR73275.1"/>
    <property type="molecule type" value="Genomic_DNA"/>
</dbReference>
<dbReference type="GO" id="GO:0005524">
    <property type="term" value="F:ATP binding"/>
    <property type="evidence" value="ECO:0007669"/>
    <property type="project" value="InterPro"/>
</dbReference>
<dbReference type="OrthoDB" id="4062651at2759"/>
<dbReference type="Pfam" id="PF07714">
    <property type="entry name" value="PK_Tyr_Ser-Thr"/>
    <property type="match status" value="1"/>
</dbReference>
<dbReference type="InterPro" id="IPR008271">
    <property type="entry name" value="Ser/Thr_kinase_AS"/>
</dbReference>
<dbReference type="SUPFAM" id="SSF56112">
    <property type="entry name" value="Protein kinase-like (PK-like)"/>
    <property type="match status" value="1"/>
</dbReference>
<organism evidence="2 3">
    <name type="scientific">Galerina marginata (strain CBS 339.88)</name>
    <dbReference type="NCBI Taxonomy" id="685588"/>
    <lineage>
        <taxon>Eukaryota</taxon>
        <taxon>Fungi</taxon>
        <taxon>Dikarya</taxon>
        <taxon>Basidiomycota</taxon>
        <taxon>Agaricomycotina</taxon>
        <taxon>Agaricomycetes</taxon>
        <taxon>Agaricomycetidae</taxon>
        <taxon>Agaricales</taxon>
        <taxon>Agaricineae</taxon>
        <taxon>Strophariaceae</taxon>
        <taxon>Galerina</taxon>
    </lineage>
</organism>
<sequence>MSGRPAMVMQWYENGSAAEYLAKKNPNADRLQLILDVARGLAYLHTHKPPIVHADLKGNNVLITDEGRAVLSDFGLSQVVEDLGRPTGYTLSNPDFGPIRWQPPEFLENDEEPAMPTSDVWSFGCTAYELLTSRIPYEHRSRDAQVIRDMQKGIKPPGPNDLLAFDSRVGSLLDSCWSFTPAERPSMTDVQARLEAICVS</sequence>
<dbReference type="PROSITE" id="PS00108">
    <property type="entry name" value="PROTEIN_KINASE_ST"/>
    <property type="match status" value="1"/>
</dbReference>
<evidence type="ECO:0000259" key="1">
    <source>
        <dbReference type="PROSITE" id="PS50011"/>
    </source>
</evidence>
<reference evidence="3" key="1">
    <citation type="journal article" date="2014" name="Proc. Natl. Acad. Sci. U.S.A.">
        <title>Extensive sampling of basidiomycete genomes demonstrates inadequacy of the white-rot/brown-rot paradigm for wood decay fungi.</title>
        <authorList>
            <person name="Riley R."/>
            <person name="Salamov A.A."/>
            <person name="Brown D.W."/>
            <person name="Nagy L.G."/>
            <person name="Floudas D."/>
            <person name="Held B.W."/>
            <person name="Levasseur A."/>
            <person name="Lombard V."/>
            <person name="Morin E."/>
            <person name="Otillar R."/>
            <person name="Lindquist E.A."/>
            <person name="Sun H."/>
            <person name="LaButti K.M."/>
            <person name="Schmutz J."/>
            <person name="Jabbour D."/>
            <person name="Luo H."/>
            <person name="Baker S.E."/>
            <person name="Pisabarro A.G."/>
            <person name="Walton J.D."/>
            <person name="Blanchette R.A."/>
            <person name="Henrissat B."/>
            <person name="Martin F."/>
            <person name="Cullen D."/>
            <person name="Hibbett D.S."/>
            <person name="Grigoriev I.V."/>
        </authorList>
    </citation>
    <scope>NUCLEOTIDE SEQUENCE [LARGE SCALE GENOMIC DNA]</scope>
    <source>
        <strain evidence="3">CBS 339.88</strain>
    </source>
</reference>
<dbReference type="PROSITE" id="PS50011">
    <property type="entry name" value="PROTEIN_KINASE_DOM"/>
    <property type="match status" value="1"/>
</dbReference>
<dbReference type="SMART" id="SM00220">
    <property type="entry name" value="S_TKc"/>
    <property type="match status" value="1"/>
</dbReference>
<dbReference type="InterPro" id="IPR000719">
    <property type="entry name" value="Prot_kinase_dom"/>
</dbReference>
<dbReference type="PANTHER" id="PTHR44329">
    <property type="entry name" value="SERINE/THREONINE-PROTEIN KINASE TNNI3K-RELATED"/>
    <property type="match status" value="1"/>
</dbReference>
<keyword evidence="3" id="KW-1185">Reference proteome</keyword>
<dbReference type="InterPro" id="IPR011009">
    <property type="entry name" value="Kinase-like_dom_sf"/>
</dbReference>
<dbReference type="InterPro" id="IPR001245">
    <property type="entry name" value="Ser-Thr/Tyr_kinase_cat_dom"/>
</dbReference>
<dbReference type="HOGENOM" id="CLU_000288_7_18_1"/>
<dbReference type="AlphaFoldDB" id="A0A067SQP1"/>
<feature type="domain" description="Protein kinase" evidence="1">
    <location>
        <begin position="1"/>
        <end position="197"/>
    </location>
</feature>
<evidence type="ECO:0000313" key="2">
    <source>
        <dbReference type="EMBL" id="KDR73275.1"/>
    </source>
</evidence>
<protein>
    <recommendedName>
        <fullName evidence="1">Protein kinase domain-containing protein</fullName>
    </recommendedName>
</protein>
<gene>
    <name evidence="2" type="ORF">GALMADRAFT_72592</name>
</gene>
<name>A0A067SQP1_GALM3</name>
<accession>A0A067SQP1</accession>
<dbReference type="STRING" id="685588.A0A067SQP1"/>
<proteinExistence type="predicted"/>
<dbReference type="Gene3D" id="1.10.510.10">
    <property type="entry name" value="Transferase(Phosphotransferase) domain 1"/>
    <property type="match status" value="1"/>
</dbReference>